<protein>
    <recommendedName>
        <fullName evidence="17">Probable peptidoglycan glycosyltransferase FtsW</fullName>
        <ecNumber evidence="19">2.4.99.28</ecNumber>
    </recommendedName>
    <alternativeName>
        <fullName evidence="18">Cell division protein FtsW</fullName>
    </alternativeName>
    <alternativeName>
        <fullName evidence="15">Cell wall polymerase</fullName>
    </alternativeName>
    <alternativeName>
        <fullName evidence="14">Peptidoglycan polymerase</fullName>
    </alternativeName>
</protein>
<evidence type="ECO:0000256" key="21">
    <source>
        <dbReference type="ARBA" id="ARBA00049966"/>
    </source>
</evidence>
<evidence type="ECO:0000256" key="8">
    <source>
        <dbReference type="ARBA" id="ARBA00022960"/>
    </source>
</evidence>
<keyword evidence="4 23" id="KW-0132">Cell division</keyword>
<keyword evidence="13" id="KW-0961">Cell wall biogenesis/degradation</keyword>
<dbReference type="EMBL" id="CP002028">
    <property type="protein sequence ID" value="ADG82193.1"/>
    <property type="molecule type" value="Genomic_DNA"/>
</dbReference>
<organism evidence="23 24">
    <name type="scientific">Thermincola potens (strain JR)</name>
    <dbReference type="NCBI Taxonomy" id="635013"/>
    <lineage>
        <taxon>Bacteria</taxon>
        <taxon>Bacillati</taxon>
        <taxon>Bacillota</taxon>
        <taxon>Clostridia</taxon>
        <taxon>Eubacteriales</taxon>
        <taxon>Thermincolaceae</taxon>
        <taxon>Thermincola</taxon>
    </lineage>
</organism>
<evidence type="ECO:0000256" key="18">
    <source>
        <dbReference type="ARBA" id="ARBA00041418"/>
    </source>
</evidence>
<evidence type="ECO:0000256" key="17">
    <source>
        <dbReference type="ARBA" id="ARBA00041185"/>
    </source>
</evidence>
<dbReference type="PANTHER" id="PTHR30474:SF2">
    <property type="entry name" value="PEPTIDOGLYCAN GLYCOSYLTRANSFERASE FTSW-RELATED"/>
    <property type="match status" value="1"/>
</dbReference>
<dbReference type="GO" id="GO:0008955">
    <property type="term" value="F:peptidoglycan glycosyltransferase activity"/>
    <property type="evidence" value="ECO:0007669"/>
    <property type="project" value="UniProtKB-EC"/>
</dbReference>
<evidence type="ECO:0000256" key="6">
    <source>
        <dbReference type="ARBA" id="ARBA00022679"/>
    </source>
</evidence>
<sequence length="378" mass="41130" precursor="true">MKRRSVDWYILIPVLLLVSTGLIMVLSASSAFASAKFGKPFLFFYKQAIWSCLSICGLIFAANFEYKRLKRLVGPALFITLLLLVLLLIPGVADTRNGANSWLQLGPVSFQPSELVKLCTILILARVLANKQDKISFFQEGLLPPIFIIGVICVLIVLEKDLGTTMALAFTSFVMLFAAGARLSHLTPLALTGAVLASAAVFSEKYRLARFIAFMNPYADPRGTGYQIIQSLYAIGSGGVMGVGLGHSKQKFLYLPESYTDFIYSVLAEELGFIGGLFIIILFIIILVRGLRIAYNIDDSFGSLLAIGITSMITVEAIMNISVATGSMPVTGITLPFISYGGSSLFFKMVGVGILLNISKYCPEKQTAVKETTVLTDY</sequence>
<evidence type="ECO:0000256" key="7">
    <source>
        <dbReference type="ARBA" id="ARBA00022692"/>
    </source>
</evidence>
<dbReference type="Pfam" id="PF01098">
    <property type="entry name" value="FTSW_RODA_SPOVE"/>
    <property type="match status" value="1"/>
</dbReference>
<dbReference type="AlphaFoldDB" id="D5XEX2"/>
<gene>
    <name evidence="23" type="ordered locus">TherJR_1334</name>
</gene>
<dbReference type="GO" id="GO:0009252">
    <property type="term" value="P:peptidoglycan biosynthetic process"/>
    <property type="evidence" value="ECO:0007669"/>
    <property type="project" value="UniProtKB-KW"/>
</dbReference>
<dbReference type="GO" id="GO:0051301">
    <property type="term" value="P:cell division"/>
    <property type="evidence" value="ECO:0007669"/>
    <property type="project" value="UniProtKB-KW"/>
</dbReference>
<evidence type="ECO:0000256" key="4">
    <source>
        <dbReference type="ARBA" id="ARBA00022618"/>
    </source>
</evidence>
<keyword evidence="7 22" id="KW-0812">Transmembrane</keyword>
<evidence type="ECO:0000256" key="9">
    <source>
        <dbReference type="ARBA" id="ARBA00022984"/>
    </source>
</evidence>
<feature type="transmembrane region" description="Helical" evidence="22">
    <location>
        <begin position="262"/>
        <end position="288"/>
    </location>
</feature>
<name>D5XEX2_THEPJ</name>
<feature type="transmembrane region" description="Helical" evidence="22">
    <location>
        <begin position="76"/>
        <end position="93"/>
    </location>
</feature>
<dbReference type="eggNOG" id="COG0772">
    <property type="taxonomic scope" value="Bacteria"/>
</dbReference>
<accession>D5XEX2</accession>
<dbReference type="PANTHER" id="PTHR30474">
    <property type="entry name" value="CELL CYCLE PROTEIN"/>
    <property type="match status" value="1"/>
</dbReference>
<evidence type="ECO:0000256" key="15">
    <source>
        <dbReference type="ARBA" id="ARBA00033270"/>
    </source>
</evidence>
<evidence type="ECO:0000313" key="24">
    <source>
        <dbReference type="Proteomes" id="UP000002377"/>
    </source>
</evidence>
<dbReference type="GO" id="GO:0032153">
    <property type="term" value="C:cell division site"/>
    <property type="evidence" value="ECO:0007669"/>
    <property type="project" value="TreeGrafter"/>
</dbReference>
<feature type="transmembrane region" description="Helical" evidence="22">
    <location>
        <begin position="141"/>
        <end position="158"/>
    </location>
</feature>
<dbReference type="RefSeq" id="WP_013120211.1">
    <property type="nucleotide sequence ID" value="NC_014152.1"/>
</dbReference>
<evidence type="ECO:0000256" key="2">
    <source>
        <dbReference type="ARBA" id="ARBA00004752"/>
    </source>
</evidence>
<dbReference type="KEGG" id="tjr:TherJR_1334"/>
<evidence type="ECO:0000256" key="1">
    <source>
        <dbReference type="ARBA" id="ARBA00004651"/>
    </source>
</evidence>
<dbReference type="InterPro" id="IPR001182">
    <property type="entry name" value="FtsW/RodA"/>
</dbReference>
<dbReference type="InterPro" id="IPR013437">
    <property type="entry name" value="FtsW"/>
</dbReference>
<comment type="subcellular location">
    <subcellularLocation>
        <location evidence="1">Cell membrane</location>
        <topology evidence="1">Multi-pass membrane protein</topology>
    </subcellularLocation>
</comment>
<evidence type="ECO:0000256" key="12">
    <source>
        <dbReference type="ARBA" id="ARBA00023306"/>
    </source>
</evidence>
<evidence type="ECO:0000313" key="23">
    <source>
        <dbReference type="EMBL" id="ADG82193.1"/>
    </source>
</evidence>
<feature type="transmembrane region" description="Helical" evidence="22">
    <location>
        <begin position="170"/>
        <end position="202"/>
    </location>
</feature>
<comment type="catalytic activity">
    <reaction evidence="20">
        <text>[GlcNAc-(1-&gt;4)-Mur2Ac(oyl-L-Ala-gamma-D-Glu-L-Lys-D-Ala-D-Ala)](n)-di-trans,octa-cis-undecaprenyl diphosphate + beta-D-GlcNAc-(1-&gt;4)-Mur2Ac(oyl-L-Ala-gamma-D-Glu-L-Lys-D-Ala-D-Ala)-di-trans,octa-cis-undecaprenyl diphosphate = [GlcNAc-(1-&gt;4)-Mur2Ac(oyl-L-Ala-gamma-D-Glu-L-Lys-D-Ala-D-Ala)](n+1)-di-trans,octa-cis-undecaprenyl diphosphate + di-trans,octa-cis-undecaprenyl diphosphate + H(+)</text>
        <dbReference type="Rhea" id="RHEA:23708"/>
        <dbReference type="Rhea" id="RHEA-COMP:9602"/>
        <dbReference type="Rhea" id="RHEA-COMP:9603"/>
        <dbReference type="ChEBI" id="CHEBI:15378"/>
        <dbReference type="ChEBI" id="CHEBI:58405"/>
        <dbReference type="ChEBI" id="CHEBI:60033"/>
        <dbReference type="ChEBI" id="CHEBI:78435"/>
        <dbReference type="EC" id="2.4.99.28"/>
    </reaction>
</comment>
<feature type="transmembrane region" description="Helical" evidence="22">
    <location>
        <begin position="300"/>
        <end position="321"/>
    </location>
</feature>
<dbReference type="GO" id="GO:0071555">
    <property type="term" value="P:cell wall organization"/>
    <property type="evidence" value="ECO:0007669"/>
    <property type="project" value="UniProtKB-KW"/>
</dbReference>
<comment type="pathway">
    <text evidence="2">Cell wall biogenesis; peptidoglycan biosynthesis.</text>
</comment>
<dbReference type="GO" id="GO:0005886">
    <property type="term" value="C:plasma membrane"/>
    <property type="evidence" value="ECO:0007669"/>
    <property type="project" value="UniProtKB-SubCell"/>
</dbReference>
<comment type="similarity">
    <text evidence="16">Belongs to the SEDS family. FtsW subfamily.</text>
</comment>
<evidence type="ECO:0000256" key="19">
    <source>
        <dbReference type="ARBA" id="ARBA00044770"/>
    </source>
</evidence>
<feature type="transmembrane region" description="Helical" evidence="22">
    <location>
        <begin position="333"/>
        <end position="356"/>
    </location>
</feature>
<evidence type="ECO:0000256" key="13">
    <source>
        <dbReference type="ARBA" id="ARBA00023316"/>
    </source>
</evidence>
<keyword evidence="5" id="KW-0328">Glycosyltransferase</keyword>
<dbReference type="STRING" id="635013.TherJR_1334"/>
<feature type="transmembrane region" description="Helical" evidence="22">
    <location>
        <begin position="223"/>
        <end position="242"/>
    </location>
</feature>
<keyword evidence="12" id="KW-0131">Cell cycle</keyword>
<evidence type="ECO:0000256" key="5">
    <source>
        <dbReference type="ARBA" id="ARBA00022676"/>
    </source>
</evidence>
<keyword evidence="9" id="KW-0573">Peptidoglycan synthesis</keyword>
<proteinExistence type="inferred from homology"/>
<dbReference type="Proteomes" id="UP000002377">
    <property type="component" value="Chromosome"/>
</dbReference>
<evidence type="ECO:0000256" key="10">
    <source>
        <dbReference type="ARBA" id="ARBA00022989"/>
    </source>
</evidence>
<dbReference type="HOGENOM" id="CLU_029243_0_1_9"/>
<dbReference type="GO" id="GO:0015648">
    <property type="term" value="F:lipid-linked peptidoglycan transporter activity"/>
    <property type="evidence" value="ECO:0007669"/>
    <property type="project" value="TreeGrafter"/>
</dbReference>
<keyword evidence="8" id="KW-0133">Cell shape</keyword>
<dbReference type="OrthoDB" id="9812661at2"/>
<feature type="transmembrane region" description="Helical" evidence="22">
    <location>
        <begin position="43"/>
        <end position="64"/>
    </location>
</feature>
<dbReference type="EC" id="2.4.99.28" evidence="19"/>
<comment type="function">
    <text evidence="21">Peptidoglycan polymerase that is essential for cell division.</text>
</comment>
<evidence type="ECO:0000256" key="14">
    <source>
        <dbReference type="ARBA" id="ARBA00032370"/>
    </source>
</evidence>
<reference evidence="23 24" key="1">
    <citation type="submission" date="2010-05" db="EMBL/GenBank/DDBJ databases">
        <title>Complete sequence of Thermincola sp. JR.</title>
        <authorList>
            <consortium name="US DOE Joint Genome Institute"/>
            <person name="Lucas S."/>
            <person name="Copeland A."/>
            <person name="Lapidus A."/>
            <person name="Cheng J.-F."/>
            <person name="Bruce D."/>
            <person name="Goodwin L."/>
            <person name="Pitluck S."/>
            <person name="Chertkov O."/>
            <person name="Detter J.C."/>
            <person name="Han C."/>
            <person name="Tapia R."/>
            <person name="Land M."/>
            <person name="Hauser L."/>
            <person name="Kyrpides N."/>
            <person name="Mikhailova N."/>
            <person name="Hazen T.C."/>
            <person name="Woyke T."/>
        </authorList>
    </citation>
    <scope>NUCLEOTIDE SEQUENCE [LARGE SCALE GENOMIC DNA]</scope>
    <source>
        <strain evidence="23 24">JR</strain>
    </source>
</reference>
<evidence type="ECO:0000256" key="16">
    <source>
        <dbReference type="ARBA" id="ARBA00038053"/>
    </source>
</evidence>
<evidence type="ECO:0000256" key="22">
    <source>
        <dbReference type="SAM" id="Phobius"/>
    </source>
</evidence>
<dbReference type="GO" id="GO:0008360">
    <property type="term" value="P:regulation of cell shape"/>
    <property type="evidence" value="ECO:0007669"/>
    <property type="project" value="UniProtKB-KW"/>
</dbReference>
<evidence type="ECO:0000256" key="20">
    <source>
        <dbReference type="ARBA" id="ARBA00049902"/>
    </source>
</evidence>
<keyword evidence="11 22" id="KW-0472">Membrane</keyword>
<keyword evidence="3" id="KW-1003">Cell membrane</keyword>
<keyword evidence="6" id="KW-0808">Transferase</keyword>
<evidence type="ECO:0000256" key="11">
    <source>
        <dbReference type="ARBA" id="ARBA00023136"/>
    </source>
</evidence>
<keyword evidence="24" id="KW-1185">Reference proteome</keyword>
<keyword evidence="10 22" id="KW-1133">Transmembrane helix</keyword>
<dbReference type="NCBIfam" id="TIGR02614">
    <property type="entry name" value="ftsW"/>
    <property type="match status" value="1"/>
</dbReference>
<evidence type="ECO:0000256" key="3">
    <source>
        <dbReference type="ARBA" id="ARBA00022475"/>
    </source>
</evidence>